<dbReference type="InterPro" id="IPR007484">
    <property type="entry name" value="Peptidase_M28"/>
</dbReference>
<sequence>MVATTCMLLVMVLPGSRVYTPISVMRYIPGPGGAACGGRDTASFPGIPAARGPFTPIVCPPSPGRKYISPDCESAFFVRSFMKCDPVHHRYTGFRRTLCCALLIAGMAVLLMAAPAGATGTPAYDPAIAEIIAEINESELQHTTFTLQEIPTRAFGSDGNRAAGEYLYARLADIPGLEVEFQGGELNNIIATLPGSPDASGGVVMVGAHYDSTSSDPVRAPGATDNGCGVAIVLELARVMSGHSFNRTVQFALWNAEEGGRYGSTDYVANVSVPPVLYLNYDSACYDPENRSVLDIIYDERSADIAALMADHNTLYATNFTLTRNIHTCASDHTPFQTRGFPAVTTHSEEHGPAHTPDDTINRVSFDYATRNAQLGLSVLARVAGLQDGGDGAAIIPKAPPAG</sequence>
<dbReference type="Pfam" id="PF04389">
    <property type="entry name" value="Peptidase_M28"/>
    <property type="match status" value="1"/>
</dbReference>
<evidence type="ECO:0000313" key="3">
    <source>
        <dbReference type="Proteomes" id="UP000737555"/>
    </source>
</evidence>
<organism evidence="2 3">
    <name type="scientific">Methanoculleus bourgensis</name>
    <dbReference type="NCBI Taxonomy" id="83986"/>
    <lineage>
        <taxon>Archaea</taxon>
        <taxon>Methanobacteriati</taxon>
        <taxon>Methanobacteriota</taxon>
        <taxon>Stenosarchaea group</taxon>
        <taxon>Methanomicrobia</taxon>
        <taxon>Methanomicrobiales</taxon>
        <taxon>Methanomicrobiaceae</taxon>
        <taxon>Methanoculleus</taxon>
    </lineage>
</organism>
<proteinExistence type="predicted"/>
<dbReference type="PANTHER" id="PTHR12147">
    <property type="entry name" value="METALLOPEPTIDASE M28 FAMILY MEMBER"/>
    <property type="match status" value="1"/>
</dbReference>
<gene>
    <name evidence="2" type="ORF">HQQ74_08465</name>
</gene>
<feature type="domain" description="Peptidase M28" evidence="1">
    <location>
        <begin position="188"/>
        <end position="375"/>
    </location>
</feature>
<dbReference type="PANTHER" id="PTHR12147:SF26">
    <property type="entry name" value="PEPTIDASE M28 DOMAIN-CONTAINING PROTEIN"/>
    <property type="match status" value="1"/>
</dbReference>
<reference evidence="2" key="1">
    <citation type="submission" date="2020-05" db="EMBL/GenBank/DDBJ databases">
        <title>The first insight into the ecology of ammonia-tolerant syntrophic propionate oxidizing bacteria.</title>
        <authorList>
            <person name="Singh A."/>
            <person name="Schnurer A."/>
            <person name="Westerholm M."/>
        </authorList>
    </citation>
    <scope>NUCLEOTIDE SEQUENCE</scope>
    <source>
        <strain evidence="2">MAG54</strain>
    </source>
</reference>
<dbReference type="InterPro" id="IPR045175">
    <property type="entry name" value="M28_fam"/>
</dbReference>
<dbReference type="EMBL" id="JABMJE010000130">
    <property type="protein sequence ID" value="NQS78715.1"/>
    <property type="molecule type" value="Genomic_DNA"/>
</dbReference>
<protein>
    <submittedName>
        <fullName evidence="2">M20/M25/M40 family metallo-hydrolase</fullName>
    </submittedName>
</protein>
<comment type="caution">
    <text evidence="2">The sequence shown here is derived from an EMBL/GenBank/DDBJ whole genome shotgun (WGS) entry which is preliminary data.</text>
</comment>
<accession>A0A8T7H7N2</accession>
<dbReference type="GO" id="GO:0008235">
    <property type="term" value="F:metalloexopeptidase activity"/>
    <property type="evidence" value="ECO:0007669"/>
    <property type="project" value="InterPro"/>
</dbReference>
<evidence type="ECO:0000259" key="1">
    <source>
        <dbReference type="Pfam" id="PF04389"/>
    </source>
</evidence>
<dbReference type="AlphaFoldDB" id="A0A8T7H7N2"/>
<dbReference type="SUPFAM" id="SSF53187">
    <property type="entry name" value="Zn-dependent exopeptidases"/>
    <property type="match status" value="1"/>
</dbReference>
<dbReference type="GO" id="GO:0006508">
    <property type="term" value="P:proteolysis"/>
    <property type="evidence" value="ECO:0007669"/>
    <property type="project" value="InterPro"/>
</dbReference>
<dbReference type="Gene3D" id="3.40.630.10">
    <property type="entry name" value="Zn peptidases"/>
    <property type="match status" value="1"/>
</dbReference>
<dbReference type="Proteomes" id="UP000737555">
    <property type="component" value="Unassembled WGS sequence"/>
</dbReference>
<name>A0A8T7H7N2_9EURY</name>
<evidence type="ECO:0000313" key="2">
    <source>
        <dbReference type="EMBL" id="NQS78715.1"/>
    </source>
</evidence>